<dbReference type="InterPro" id="IPR042094">
    <property type="entry name" value="T2SS_GspF_sf"/>
</dbReference>
<dbReference type="AlphaFoldDB" id="A0A645AWZ3"/>
<reference evidence="11" key="1">
    <citation type="submission" date="2019-08" db="EMBL/GenBank/DDBJ databases">
        <authorList>
            <person name="Kucharzyk K."/>
            <person name="Murdoch R.W."/>
            <person name="Higgins S."/>
            <person name="Loffler F."/>
        </authorList>
    </citation>
    <scope>NUCLEOTIDE SEQUENCE</scope>
</reference>
<dbReference type="Gene3D" id="1.20.81.30">
    <property type="entry name" value="Type II secretion system (T2SS), domain F"/>
    <property type="match status" value="2"/>
</dbReference>
<gene>
    <name evidence="11" type="primary">epsF_23</name>
    <name evidence="11" type="ORF">SDC9_104585</name>
</gene>
<proteinExistence type="inferred from homology"/>
<accession>A0A645AWZ3</accession>
<dbReference type="InterPro" id="IPR003004">
    <property type="entry name" value="GspF/PilC"/>
</dbReference>
<keyword evidence="6 9" id="KW-0812">Transmembrane</keyword>
<evidence type="ECO:0000256" key="4">
    <source>
        <dbReference type="ARBA" id="ARBA00022475"/>
    </source>
</evidence>
<evidence type="ECO:0000256" key="6">
    <source>
        <dbReference type="ARBA" id="ARBA00022692"/>
    </source>
</evidence>
<comment type="similarity">
    <text evidence="2">Belongs to the GSP F family.</text>
</comment>
<keyword evidence="4" id="KW-1003">Cell membrane</keyword>
<keyword evidence="5" id="KW-0997">Cell inner membrane</keyword>
<keyword evidence="7 9" id="KW-1133">Transmembrane helix</keyword>
<evidence type="ECO:0000256" key="5">
    <source>
        <dbReference type="ARBA" id="ARBA00022519"/>
    </source>
</evidence>
<feature type="domain" description="Type II secretion system protein GspF" evidence="10">
    <location>
        <begin position="276"/>
        <end position="398"/>
    </location>
</feature>
<evidence type="ECO:0000256" key="8">
    <source>
        <dbReference type="ARBA" id="ARBA00023136"/>
    </source>
</evidence>
<dbReference type="FunFam" id="1.20.81.30:FF:000001">
    <property type="entry name" value="Type II secretion system protein F"/>
    <property type="match status" value="2"/>
</dbReference>
<dbReference type="EMBL" id="VSSQ01016431">
    <property type="protein sequence ID" value="MPM57762.1"/>
    <property type="molecule type" value="Genomic_DNA"/>
</dbReference>
<dbReference type="PROSITE" id="PS00874">
    <property type="entry name" value="T2SP_F"/>
    <property type="match status" value="1"/>
</dbReference>
<dbReference type="InterPro" id="IPR001992">
    <property type="entry name" value="T2SS_GspF/T4SS_PilC_CS"/>
</dbReference>
<evidence type="ECO:0000256" key="1">
    <source>
        <dbReference type="ARBA" id="ARBA00004429"/>
    </source>
</evidence>
<comment type="subcellular location">
    <subcellularLocation>
        <location evidence="1">Cell inner membrane</location>
        <topology evidence="1">Multi-pass membrane protein</topology>
    </subcellularLocation>
</comment>
<feature type="domain" description="Type II secretion system protein GspF" evidence="10">
    <location>
        <begin position="73"/>
        <end position="196"/>
    </location>
</feature>
<evidence type="ECO:0000313" key="11">
    <source>
        <dbReference type="EMBL" id="MPM57762.1"/>
    </source>
</evidence>
<protein>
    <submittedName>
        <fullName evidence="11">Type II secretion system protein F</fullName>
    </submittedName>
</protein>
<sequence>MKQVAKTFVYQAKDRTGQLLTGTILADSESAVAAYVRNKGCFVTQIKQEKEAFSLITIRNKLTRIKTNDLAVFCRQFATMVDAGLSLLNCLNILIEQTYNPTLKTALSQVYKKVQEGNTLSSALSDHPKVFPSLMVSMVEAGELGGVLDDVLNRLAIHFEKEHKMNEKVKSAMTYPIVVICMALTIVIFMLTFVLPTFTQMFTSMNAQLPVPTRMLLAVSDFLKEYWAALLVVTIAKVYILAMLARRPQAKIIIDRIILNAPVFGMLLRKVAIARFSRTLGTLIRGGVPIISAIEVVKNTTTNSGMINALSSAQASIREGAGLSAPLGSSSIFTAMVVQMIAVGEETGELDKMLDKIADFYESDVDDVVGRLSSLLEPILIGVLGVIIGTIIIAIVLPMFDAVTSIGNM</sequence>
<dbReference type="InterPro" id="IPR018076">
    <property type="entry name" value="T2SS_GspF_dom"/>
</dbReference>
<dbReference type="GO" id="GO:0005886">
    <property type="term" value="C:plasma membrane"/>
    <property type="evidence" value="ECO:0007669"/>
    <property type="project" value="UniProtKB-SubCell"/>
</dbReference>
<keyword evidence="3" id="KW-0813">Transport</keyword>
<evidence type="ECO:0000259" key="10">
    <source>
        <dbReference type="Pfam" id="PF00482"/>
    </source>
</evidence>
<name>A0A645AWZ3_9ZZZZ</name>
<evidence type="ECO:0000256" key="7">
    <source>
        <dbReference type="ARBA" id="ARBA00022989"/>
    </source>
</evidence>
<dbReference type="PANTHER" id="PTHR30012">
    <property type="entry name" value="GENERAL SECRETION PATHWAY PROTEIN"/>
    <property type="match status" value="1"/>
</dbReference>
<feature type="transmembrane region" description="Helical" evidence="9">
    <location>
        <begin position="173"/>
        <end position="195"/>
    </location>
</feature>
<dbReference type="Pfam" id="PF00482">
    <property type="entry name" value="T2SSF"/>
    <property type="match status" value="2"/>
</dbReference>
<evidence type="ECO:0000256" key="9">
    <source>
        <dbReference type="SAM" id="Phobius"/>
    </source>
</evidence>
<keyword evidence="8 9" id="KW-0472">Membrane</keyword>
<feature type="transmembrane region" description="Helical" evidence="9">
    <location>
        <begin position="379"/>
        <end position="400"/>
    </location>
</feature>
<dbReference type="PANTHER" id="PTHR30012:SF0">
    <property type="entry name" value="TYPE II SECRETION SYSTEM PROTEIN F-RELATED"/>
    <property type="match status" value="1"/>
</dbReference>
<dbReference type="GO" id="GO:0015628">
    <property type="term" value="P:protein secretion by the type II secretion system"/>
    <property type="evidence" value="ECO:0007669"/>
    <property type="project" value="TreeGrafter"/>
</dbReference>
<feature type="transmembrane region" description="Helical" evidence="9">
    <location>
        <begin position="226"/>
        <end position="245"/>
    </location>
</feature>
<evidence type="ECO:0000256" key="3">
    <source>
        <dbReference type="ARBA" id="ARBA00022448"/>
    </source>
</evidence>
<comment type="caution">
    <text evidence="11">The sequence shown here is derived from an EMBL/GenBank/DDBJ whole genome shotgun (WGS) entry which is preliminary data.</text>
</comment>
<evidence type="ECO:0000256" key="2">
    <source>
        <dbReference type="ARBA" id="ARBA00005745"/>
    </source>
</evidence>
<dbReference type="PRINTS" id="PR00812">
    <property type="entry name" value="BCTERIALGSPF"/>
</dbReference>
<organism evidence="11">
    <name type="scientific">bioreactor metagenome</name>
    <dbReference type="NCBI Taxonomy" id="1076179"/>
    <lineage>
        <taxon>unclassified sequences</taxon>
        <taxon>metagenomes</taxon>
        <taxon>ecological metagenomes</taxon>
    </lineage>
</organism>